<reference evidence="4 5" key="1">
    <citation type="submission" date="2017-03" db="EMBL/GenBank/DDBJ databases">
        <title>Genome Sequence of Roseovarius mucosus strain SMR3 Isolated from a culture of the Diatom Skeletonema marinoi.</title>
        <authorList>
            <person name="Topel M."/>
            <person name="Pinder M."/>
            <person name="Johansson O.N."/>
            <person name="Kourtchenko O."/>
            <person name="Godhe A."/>
            <person name="Clarke A.K."/>
        </authorList>
    </citation>
    <scope>NUCLEOTIDE SEQUENCE [LARGE SCALE GENOMIC DNA]</scope>
    <source>
        <strain evidence="4 5">SMR3</strain>
    </source>
</reference>
<feature type="transmembrane region" description="Helical" evidence="2">
    <location>
        <begin position="49"/>
        <end position="69"/>
    </location>
</feature>
<proteinExistence type="predicted"/>
<name>A0A1V0RJJ1_9RHOB</name>
<feature type="region of interest" description="Disordered" evidence="1">
    <location>
        <begin position="13"/>
        <end position="35"/>
    </location>
</feature>
<dbReference type="SUPFAM" id="SSF50199">
    <property type="entry name" value="Staphylococcal nuclease"/>
    <property type="match status" value="1"/>
</dbReference>
<evidence type="ECO:0000256" key="1">
    <source>
        <dbReference type="SAM" id="MobiDB-lite"/>
    </source>
</evidence>
<protein>
    <submittedName>
        <fullName evidence="4">Thermonuclease</fullName>
    </submittedName>
</protein>
<keyword evidence="2" id="KW-0472">Membrane</keyword>
<sequence>MRKGKITRLYKGPRRDPKWDVGTPPNPRDRSPLRPARRRLRDRLLDPALFRRGVMVAAAVALVILPLGADAVATVRIGLIGLTGAQSTKCRLVSVTDGDTLRLYCPNRGLIQARLTGFDTPEFFSPKCAAEFKNALRAKWALRWMLMTSRDLKFVREGTDHYGRALVFASADGVPVARAMISRGLARPYDGEARLGWC</sequence>
<evidence type="ECO:0000313" key="5">
    <source>
        <dbReference type="Proteomes" id="UP000192273"/>
    </source>
</evidence>
<evidence type="ECO:0000259" key="3">
    <source>
        <dbReference type="SMART" id="SM00318"/>
    </source>
</evidence>
<dbReference type="EMBL" id="CP020474">
    <property type="protein sequence ID" value="ARE81752.1"/>
    <property type="molecule type" value="Genomic_DNA"/>
</dbReference>
<accession>A0A1V0RJJ1</accession>
<organism evidence="4 5">
    <name type="scientific">Roseovarius mucosus</name>
    <dbReference type="NCBI Taxonomy" id="215743"/>
    <lineage>
        <taxon>Bacteria</taxon>
        <taxon>Pseudomonadati</taxon>
        <taxon>Pseudomonadota</taxon>
        <taxon>Alphaproteobacteria</taxon>
        <taxon>Rhodobacterales</taxon>
        <taxon>Roseobacteraceae</taxon>
        <taxon>Roseovarius</taxon>
    </lineage>
</organism>
<keyword evidence="2" id="KW-0812">Transmembrane</keyword>
<evidence type="ECO:0000256" key="2">
    <source>
        <dbReference type="SAM" id="Phobius"/>
    </source>
</evidence>
<dbReference type="SMART" id="SM00318">
    <property type="entry name" value="SNc"/>
    <property type="match status" value="1"/>
</dbReference>
<feature type="domain" description="TNase-like" evidence="3">
    <location>
        <begin position="86"/>
        <end position="197"/>
    </location>
</feature>
<dbReference type="AlphaFoldDB" id="A0A1V0RJJ1"/>
<dbReference type="Proteomes" id="UP000192273">
    <property type="component" value="Chromosome"/>
</dbReference>
<keyword evidence="5" id="KW-1185">Reference proteome</keyword>
<dbReference type="Gene3D" id="2.40.50.90">
    <property type="match status" value="1"/>
</dbReference>
<keyword evidence="2" id="KW-1133">Transmembrane helix</keyword>
<evidence type="ECO:0000313" key="4">
    <source>
        <dbReference type="EMBL" id="ARE81752.1"/>
    </source>
</evidence>
<dbReference type="InterPro" id="IPR016071">
    <property type="entry name" value="Staphylococal_nuclease_OB-fold"/>
</dbReference>
<gene>
    <name evidence="4" type="ORF">ROSMUCSMR3_00243</name>
</gene>
<dbReference type="KEGG" id="rmm:ROSMUCSMR3_00243"/>
<dbReference type="InterPro" id="IPR035437">
    <property type="entry name" value="SNase_OB-fold_sf"/>
</dbReference>